<reference evidence="2 3" key="1">
    <citation type="journal article" date="2019" name="J. Hered.">
        <title>An Improved Genome Assembly for Drosophila navojoa, the Basal Species in the mojavensis Cluster.</title>
        <authorList>
            <person name="Vanderlinde T."/>
            <person name="Dupim E.G."/>
            <person name="Nazario-Yepiz N.O."/>
            <person name="Carvalho A.B."/>
        </authorList>
    </citation>
    <scope>NUCLEOTIDE SEQUENCE [LARGE SCALE GENOMIC DNA]</scope>
    <source>
        <strain evidence="2">Navoj_Jal97</strain>
        <tissue evidence="2">Whole organism</tissue>
    </source>
</reference>
<gene>
    <name evidence="2" type="ORF">AWZ03_012335</name>
</gene>
<evidence type="ECO:0000313" key="2">
    <source>
        <dbReference type="EMBL" id="TDG41251.1"/>
    </source>
</evidence>
<evidence type="ECO:0000313" key="3">
    <source>
        <dbReference type="Proteomes" id="UP000295192"/>
    </source>
</evidence>
<dbReference type="EMBL" id="LSRL02000387">
    <property type="protein sequence ID" value="TDG41251.1"/>
    <property type="molecule type" value="Genomic_DNA"/>
</dbReference>
<accession>A0A484B071</accession>
<organism evidence="2 3">
    <name type="scientific">Drosophila navojoa</name>
    <name type="common">Fruit fly</name>
    <dbReference type="NCBI Taxonomy" id="7232"/>
    <lineage>
        <taxon>Eukaryota</taxon>
        <taxon>Metazoa</taxon>
        <taxon>Ecdysozoa</taxon>
        <taxon>Arthropoda</taxon>
        <taxon>Hexapoda</taxon>
        <taxon>Insecta</taxon>
        <taxon>Pterygota</taxon>
        <taxon>Neoptera</taxon>
        <taxon>Endopterygota</taxon>
        <taxon>Diptera</taxon>
        <taxon>Brachycera</taxon>
        <taxon>Muscomorpha</taxon>
        <taxon>Ephydroidea</taxon>
        <taxon>Drosophilidae</taxon>
        <taxon>Drosophila</taxon>
    </lineage>
</organism>
<keyword evidence="3" id="KW-1185">Reference proteome</keyword>
<proteinExistence type="predicted"/>
<evidence type="ECO:0000256" key="1">
    <source>
        <dbReference type="SAM" id="MobiDB-lite"/>
    </source>
</evidence>
<feature type="compositionally biased region" description="Basic residues" evidence="1">
    <location>
        <begin position="66"/>
        <end position="75"/>
    </location>
</feature>
<feature type="region of interest" description="Disordered" evidence="1">
    <location>
        <begin position="59"/>
        <end position="109"/>
    </location>
</feature>
<sequence>MGSIRSKFRAVKKPDRGYQLFLEKFKNVHSYIDERDVGQYATMTWEAMSPWQKTQFLNFQNPALTPKKRVKRRKSVAPERPTAGQPGLLQQENNLANDLVSRRQQKPTK</sequence>
<comment type="caution">
    <text evidence="2">The sequence shown here is derived from an EMBL/GenBank/DDBJ whole genome shotgun (WGS) entry which is preliminary data.</text>
</comment>
<dbReference type="Proteomes" id="UP000295192">
    <property type="component" value="Unassembled WGS sequence"/>
</dbReference>
<dbReference type="AlphaFoldDB" id="A0A484B071"/>
<name>A0A484B071_DRONA</name>
<protein>
    <submittedName>
        <fullName evidence="2">Uncharacterized protein</fullName>
    </submittedName>
</protein>